<name>A0A7G9R3H1_9MICO</name>
<feature type="compositionally biased region" description="Polar residues" evidence="1">
    <location>
        <begin position="37"/>
        <end position="49"/>
    </location>
</feature>
<reference evidence="2 3" key="1">
    <citation type="submission" date="2020-08" db="EMBL/GenBank/DDBJ databases">
        <title>Genome sequence of Phycicoccus endophyticus JCM 31784T.</title>
        <authorList>
            <person name="Hyun D.-W."/>
            <person name="Bae J.-W."/>
        </authorList>
    </citation>
    <scope>NUCLEOTIDE SEQUENCE [LARGE SCALE GENOMIC DNA]</scope>
    <source>
        <strain evidence="2 3">JCM 31784</strain>
    </source>
</reference>
<accession>A0A7G9R3H1</accession>
<organism evidence="2 3">
    <name type="scientific">Phycicoccus endophyticus</name>
    <dbReference type="NCBI Taxonomy" id="1690220"/>
    <lineage>
        <taxon>Bacteria</taxon>
        <taxon>Bacillati</taxon>
        <taxon>Actinomycetota</taxon>
        <taxon>Actinomycetes</taxon>
        <taxon>Micrococcales</taxon>
        <taxon>Intrasporangiaceae</taxon>
        <taxon>Phycicoccus</taxon>
    </lineage>
</organism>
<evidence type="ECO:0000256" key="1">
    <source>
        <dbReference type="SAM" id="MobiDB-lite"/>
    </source>
</evidence>
<dbReference type="AlphaFoldDB" id="A0A7G9R3H1"/>
<sequence>MRPVICNGVQYDADKLPKNVKAEDCVPADEWFAQNRKVVSSQPAVTSTPEPEVPDAGTAPVPDDTAANSADETPEGPAEPKPAEPEPEPAAPKAPKRRGR</sequence>
<dbReference type="RefSeq" id="WP_166102331.1">
    <property type="nucleotide sequence ID" value="NZ_BMMY01000002.1"/>
</dbReference>
<evidence type="ECO:0000313" key="3">
    <source>
        <dbReference type="Proteomes" id="UP000515976"/>
    </source>
</evidence>
<keyword evidence="3" id="KW-1185">Reference proteome</keyword>
<dbReference type="Proteomes" id="UP000515976">
    <property type="component" value="Chromosome"/>
</dbReference>
<dbReference type="KEGG" id="pei:H9L10_03560"/>
<feature type="region of interest" description="Disordered" evidence="1">
    <location>
        <begin position="36"/>
        <end position="100"/>
    </location>
</feature>
<proteinExistence type="predicted"/>
<gene>
    <name evidence="2" type="ORF">H9L10_03560</name>
</gene>
<evidence type="ECO:0000313" key="2">
    <source>
        <dbReference type="EMBL" id="QNN50146.1"/>
    </source>
</evidence>
<protein>
    <submittedName>
        <fullName evidence="2">Uncharacterized protein</fullName>
    </submittedName>
</protein>
<dbReference type="EMBL" id="CP060712">
    <property type="protein sequence ID" value="QNN50146.1"/>
    <property type="molecule type" value="Genomic_DNA"/>
</dbReference>